<keyword evidence="1" id="KW-0472">Membrane</keyword>
<feature type="transmembrane region" description="Helical" evidence="1">
    <location>
        <begin position="12"/>
        <end position="31"/>
    </location>
</feature>
<evidence type="ECO:0000313" key="2">
    <source>
        <dbReference type="EMBL" id="TBU56196.1"/>
    </source>
</evidence>
<accession>A0A4Q9PPL5</accession>
<dbReference type="Proteomes" id="UP000292082">
    <property type="component" value="Unassembled WGS sequence"/>
</dbReference>
<evidence type="ECO:0000313" key="3">
    <source>
        <dbReference type="Proteomes" id="UP000292082"/>
    </source>
</evidence>
<evidence type="ECO:0000256" key="1">
    <source>
        <dbReference type="SAM" id="Phobius"/>
    </source>
</evidence>
<dbReference type="EMBL" id="ML145155">
    <property type="protein sequence ID" value="TBU56196.1"/>
    <property type="molecule type" value="Genomic_DNA"/>
</dbReference>
<dbReference type="AlphaFoldDB" id="A0A4Q9PPL5"/>
<reference evidence="2 3" key="1">
    <citation type="submission" date="2019-01" db="EMBL/GenBank/DDBJ databases">
        <title>Draft genome sequences of three monokaryotic isolates of the white-rot basidiomycete fungus Dichomitus squalens.</title>
        <authorList>
            <consortium name="DOE Joint Genome Institute"/>
            <person name="Lopez S.C."/>
            <person name="Andreopoulos B."/>
            <person name="Pangilinan J."/>
            <person name="Lipzen A."/>
            <person name="Riley R."/>
            <person name="Ahrendt S."/>
            <person name="Ng V."/>
            <person name="Barry K."/>
            <person name="Daum C."/>
            <person name="Grigoriev I.V."/>
            <person name="Hilden K.S."/>
            <person name="Makela M.R."/>
            <person name="de Vries R.P."/>
        </authorList>
    </citation>
    <scope>NUCLEOTIDE SEQUENCE [LARGE SCALE GENOMIC DNA]</scope>
    <source>
        <strain evidence="2 3">CBS 464.89</strain>
    </source>
</reference>
<organism evidence="2 3">
    <name type="scientific">Dichomitus squalens</name>
    <dbReference type="NCBI Taxonomy" id="114155"/>
    <lineage>
        <taxon>Eukaryota</taxon>
        <taxon>Fungi</taxon>
        <taxon>Dikarya</taxon>
        <taxon>Basidiomycota</taxon>
        <taxon>Agaricomycotina</taxon>
        <taxon>Agaricomycetes</taxon>
        <taxon>Polyporales</taxon>
        <taxon>Polyporaceae</taxon>
        <taxon>Dichomitus</taxon>
    </lineage>
</organism>
<sequence>MPPFESSSGLVFPSPSSSLLFISVLCCGSVERRPLWNGVMYCCCVVSYSLSSFVVVYFQAASASPYIYRLFADYSGQCCSYPSPSSVLSFTYTTRRTCITTEFIAFAAPSPPLPLPPRSCHPRSIYHLPDVSPAVFCRRRIYPRSTCGRASRSHYVAV</sequence>
<keyword evidence="1" id="KW-0812">Transmembrane</keyword>
<feature type="transmembrane region" description="Helical" evidence="1">
    <location>
        <begin position="38"/>
        <end position="58"/>
    </location>
</feature>
<proteinExistence type="predicted"/>
<keyword evidence="3" id="KW-1185">Reference proteome</keyword>
<gene>
    <name evidence="2" type="ORF">BD310DRAFT_931855</name>
</gene>
<keyword evidence="1" id="KW-1133">Transmembrane helix</keyword>
<name>A0A4Q9PPL5_9APHY</name>
<protein>
    <submittedName>
        <fullName evidence="2">Uncharacterized protein</fullName>
    </submittedName>
</protein>